<reference evidence="1" key="1">
    <citation type="submission" date="2020-05" db="EMBL/GenBank/DDBJ databases">
        <title>Mycena genomes resolve the evolution of fungal bioluminescence.</title>
        <authorList>
            <person name="Tsai I.J."/>
        </authorList>
    </citation>
    <scope>NUCLEOTIDE SEQUENCE</scope>
    <source>
        <strain evidence="1">CCC161011</strain>
    </source>
</reference>
<dbReference type="Proteomes" id="UP000620124">
    <property type="component" value="Unassembled WGS sequence"/>
</dbReference>
<name>A0A8H6Z3U1_9AGAR</name>
<evidence type="ECO:0000313" key="2">
    <source>
        <dbReference type="Proteomes" id="UP000620124"/>
    </source>
</evidence>
<keyword evidence="1" id="KW-0808">Transferase</keyword>
<dbReference type="GO" id="GO:0016740">
    <property type="term" value="F:transferase activity"/>
    <property type="evidence" value="ECO:0007669"/>
    <property type="project" value="UniProtKB-KW"/>
</dbReference>
<organism evidence="1 2">
    <name type="scientific">Mycena venus</name>
    <dbReference type="NCBI Taxonomy" id="2733690"/>
    <lineage>
        <taxon>Eukaryota</taxon>
        <taxon>Fungi</taxon>
        <taxon>Dikarya</taxon>
        <taxon>Basidiomycota</taxon>
        <taxon>Agaricomycotina</taxon>
        <taxon>Agaricomycetes</taxon>
        <taxon>Agaricomycetidae</taxon>
        <taxon>Agaricales</taxon>
        <taxon>Marasmiineae</taxon>
        <taxon>Mycenaceae</taxon>
        <taxon>Mycena</taxon>
    </lineage>
</organism>
<dbReference type="EMBL" id="JACAZI010000002">
    <property type="protein sequence ID" value="KAF7369351.1"/>
    <property type="molecule type" value="Genomic_DNA"/>
</dbReference>
<sequence length="74" mass="9000">MQKIYLNPRVINAYTWWLYVWYKYVTRHWAVKWWIERVENGNGIHLAKMIPRDAARVWEWDGGECLPTPDPVVI</sequence>
<gene>
    <name evidence="1" type="ORF">MVEN_00263700</name>
</gene>
<dbReference type="OrthoDB" id="3301128at2759"/>
<keyword evidence="2" id="KW-1185">Reference proteome</keyword>
<evidence type="ECO:0000313" key="1">
    <source>
        <dbReference type="EMBL" id="KAF7369351.1"/>
    </source>
</evidence>
<proteinExistence type="predicted"/>
<dbReference type="AlphaFoldDB" id="A0A8H6Z3U1"/>
<comment type="caution">
    <text evidence="1">The sequence shown here is derived from an EMBL/GenBank/DDBJ whole genome shotgun (WGS) entry which is preliminary data.</text>
</comment>
<accession>A0A8H6Z3U1</accession>
<protein>
    <submittedName>
        <fullName evidence="1">Glycosyltransferase family 69 protein</fullName>
    </submittedName>
</protein>